<proteinExistence type="predicted"/>
<gene>
    <name evidence="1" type="ORF">Sru01_41290</name>
</gene>
<protein>
    <recommendedName>
        <fullName evidence="3">TetR/AcrR family transcriptional regulator</fullName>
    </recommendedName>
</protein>
<evidence type="ECO:0000313" key="1">
    <source>
        <dbReference type="EMBL" id="GII79147.1"/>
    </source>
</evidence>
<sequence length="210" mass="22065">MTAHLGIPLATPYSDPHARAQDARRRVLDMALAMRRHGGDEPAHPQLGGTSPARAVEMFLALLQDRLPVWLHVLDDLLHLAGRGRVDGNLLPVARAGIAYYAEVQAAAMPAFVSPAVTVRFREALREAGLGPGVEIAPLAGYLAAEQRLGRVAPDVDPAATAALLLAGCFRHAYDEAFTGAARGVSRDEAAAGIVRGLRLAPDPAVLPAG</sequence>
<accession>A0A919R8E4</accession>
<dbReference type="Proteomes" id="UP000655287">
    <property type="component" value="Unassembled WGS sequence"/>
</dbReference>
<reference evidence="1" key="1">
    <citation type="submission" date="2021-01" db="EMBL/GenBank/DDBJ databases">
        <title>Whole genome shotgun sequence of Sphaerisporangium rufum NBRC 109079.</title>
        <authorList>
            <person name="Komaki H."/>
            <person name="Tamura T."/>
        </authorList>
    </citation>
    <scope>NUCLEOTIDE SEQUENCE</scope>
    <source>
        <strain evidence="1">NBRC 109079</strain>
    </source>
</reference>
<dbReference type="RefSeq" id="WP_203988943.1">
    <property type="nucleotide sequence ID" value="NZ_BOOU01000055.1"/>
</dbReference>
<organism evidence="1 2">
    <name type="scientific">Sphaerisporangium rufum</name>
    <dbReference type="NCBI Taxonomy" id="1381558"/>
    <lineage>
        <taxon>Bacteria</taxon>
        <taxon>Bacillati</taxon>
        <taxon>Actinomycetota</taxon>
        <taxon>Actinomycetes</taxon>
        <taxon>Streptosporangiales</taxon>
        <taxon>Streptosporangiaceae</taxon>
        <taxon>Sphaerisporangium</taxon>
    </lineage>
</organism>
<keyword evidence="2" id="KW-1185">Reference proteome</keyword>
<dbReference type="AlphaFoldDB" id="A0A919R8E4"/>
<evidence type="ECO:0008006" key="3">
    <source>
        <dbReference type="Google" id="ProtNLM"/>
    </source>
</evidence>
<evidence type="ECO:0000313" key="2">
    <source>
        <dbReference type="Proteomes" id="UP000655287"/>
    </source>
</evidence>
<dbReference type="EMBL" id="BOOU01000055">
    <property type="protein sequence ID" value="GII79147.1"/>
    <property type="molecule type" value="Genomic_DNA"/>
</dbReference>
<name>A0A919R8E4_9ACTN</name>
<comment type="caution">
    <text evidence="1">The sequence shown here is derived from an EMBL/GenBank/DDBJ whole genome shotgun (WGS) entry which is preliminary data.</text>
</comment>